<gene>
    <name evidence="1" type="ORF">A3K52_03350</name>
</gene>
<organism evidence="1 2">
    <name type="scientific">Candidatus Roizmanbacteria bacterium RIFOXYD1_FULL_38_12</name>
    <dbReference type="NCBI Taxonomy" id="1802093"/>
    <lineage>
        <taxon>Bacteria</taxon>
        <taxon>Candidatus Roizmaniibacteriota</taxon>
    </lineage>
</organism>
<comment type="caution">
    <text evidence="1">The sequence shown here is derived from an EMBL/GenBank/DDBJ whole genome shotgun (WGS) entry which is preliminary data.</text>
</comment>
<dbReference type="EMBL" id="MGBR01000001">
    <property type="protein sequence ID" value="OGK73793.1"/>
    <property type="molecule type" value="Genomic_DNA"/>
</dbReference>
<reference evidence="1 2" key="1">
    <citation type="journal article" date="2016" name="Nat. Commun.">
        <title>Thousands of microbial genomes shed light on interconnected biogeochemical processes in an aquifer system.</title>
        <authorList>
            <person name="Anantharaman K."/>
            <person name="Brown C.T."/>
            <person name="Hug L.A."/>
            <person name="Sharon I."/>
            <person name="Castelle C.J."/>
            <person name="Probst A.J."/>
            <person name="Thomas B.C."/>
            <person name="Singh A."/>
            <person name="Wilkins M.J."/>
            <person name="Karaoz U."/>
            <person name="Brodie E.L."/>
            <person name="Williams K.H."/>
            <person name="Hubbard S.S."/>
            <person name="Banfield J.F."/>
        </authorList>
    </citation>
    <scope>NUCLEOTIDE SEQUENCE [LARGE SCALE GENOMIC DNA]</scope>
</reference>
<protein>
    <submittedName>
        <fullName evidence="1">Uncharacterized protein</fullName>
    </submittedName>
</protein>
<dbReference type="AlphaFoldDB" id="A0A1F7L0Y9"/>
<evidence type="ECO:0000313" key="2">
    <source>
        <dbReference type="Proteomes" id="UP000177050"/>
    </source>
</evidence>
<proteinExistence type="predicted"/>
<sequence>MENKIKEKVDEIHEGIQNLKGRTNFSILLHKDRLWEVETGINKYREHNQIEGLRHAIQAFHETAILSREGAAAYNETIWDANVQVRGKMTVLDQLFHDLEMLVLEFYKN</sequence>
<evidence type="ECO:0000313" key="1">
    <source>
        <dbReference type="EMBL" id="OGK73793.1"/>
    </source>
</evidence>
<dbReference type="Proteomes" id="UP000177050">
    <property type="component" value="Unassembled WGS sequence"/>
</dbReference>
<accession>A0A1F7L0Y9</accession>
<name>A0A1F7L0Y9_9BACT</name>